<dbReference type="InterPro" id="IPR001155">
    <property type="entry name" value="OxRdtase_FMN_N"/>
</dbReference>
<name>A0A7C8I1F1_9PLEO</name>
<dbReference type="GO" id="GO:0003959">
    <property type="term" value="F:NADPH dehydrogenase activity"/>
    <property type="evidence" value="ECO:0007669"/>
    <property type="project" value="InterPro"/>
</dbReference>
<organism evidence="3 4">
    <name type="scientific">Massariosphaeria phaeospora</name>
    <dbReference type="NCBI Taxonomy" id="100035"/>
    <lineage>
        <taxon>Eukaryota</taxon>
        <taxon>Fungi</taxon>
        <taxon>Dikarya</taxon>
        <taxon>Ascomycota</taxon>
        <taxon>Pezizomycotina</taxon>
        <taxon>Dothideomycetes</taxon>
        <taxon>Pleosporomycetidae</taxon>
        <taxon>Pleosporales</taxon>
        <taxon>Pleosporales incertae sedis</taxon>
        <taxon>Massariosphaeria</taxon>
    </lineage>
</organism>
<proteinExistence type="predicted"/>
<dbReference type="InterPro" id="IPR013785">
    <property type="entry name" value="Aldolase_TIM"/>
</dbReference>
<dbReference type="Pfam" id="PF00724">
    <property type="entry name" value="Oxidored_FMN"/>
    <property type="match status" value="1"/>
</dbReference>
<dbReference type="GO" id="GO:0010181">
    <property type="term" value="F:FMN binding"/>
    <property type="evidence" value="ECO:0007669"/>
    <property type="project" value="InterPro"/>
</dbReference>
<dbReference type="PANTHER" id="PTHR43303:SF2">
    <property type="entry name" value="INDOLEAMINE 2,3-DIOXYGENASE PYRROLE 2,3-DIOXYGENASE (AFU_ORTHOLOGUE AFUA_5G01450"/>
    <property type="match status" value="1"/>
</dbReference>
<dbReference type="OrthoDB" id="72788at2759"/>
<evidence type="ECO:0000256" key="1">
    <source>
        <dbReference type="SAM" id="MobiDB-lite"/>
    </source>
</evidence>
<dbReference type="EMBL" id="JAADJZ010000026">
    <property type="protein sequence ID" value="KAF2866666.1"/>
    <property type="molecule type" value="Genomic_DNA"/>
</dbReference>
<reference evidence="3 4" key="1">
    <citation type="submission" date="2020-01" db="EMBL/GenBank/DDBJ databases">
        <authorList>
            <consortium name="DOE Joint Genome Institute"/>
            <person name="Haridas S."/>
            <person name="Albert R."/>
            <person name="Binder M."/>
            <person name="Bloem J."/>
            <person name="Labutti K."/>
            <person name="Salamov A."/>
            <person name="Andreopoulos B."/>
            <person name="Baker S.E."/>
            <person name="Barry K."/>
            <person name="Bills G."/>
            <person name="Bluhm B.H."/>
            <person name="Cannon C."/>
            <person name="Castanera R."/>
            <person name="Culley D.E."/>
            <person name="Daum C."/>
            <person name="Ezra D."/>
            <person name="Gonzalez J.B."/>
            <person name="Henrissat B."/>
            <person name="Kuo A."/>
            <person name="Liang C."/>
            <person name="Lipzen A."/>
            <person name="Lutzoni F."/>
            <person name="Magnuson J."/>
            <person name="Mondo S."/>
            <person name="Nolan M."/>
            <person name="Ohm R."/>
            <person name="Pangilinan J."/>
            <person name="Park H.-J.H."/>
            <person name="Ramirez L."/>
            <person name="Alfaro M."/>
            <person name="Sun H."/>
            <person name="Tritt A."/>
            <person name="Yoshinaga Y."/>
            <person name="Zwiers L.-H.L."/>
            <person name="Turgeon B.G."/>
            <person name="Goodwin S.B."/>
            <person name="Spatafora J.W."/>
            <person name="Crous P.W."/>
            <person name="Grigoriev I.V."/>
        </authorList>
    </citation>
    <scope>NUCLEOTIDE SEQUENCE [LARGE SCALE GENOMIC DNA]</scope>
    <source>
        <strain evidence="3 4">CBS 611.86</strain>
    </source>
</reference>
<protein>
    <submittedName>
        <fullName evidence="3">NADH-dependent flavin oxidoreductase</fullName>
    </submittedName>
</protein>
<feature type="domain" description="NADH:flavin oxidoreductase/NADH oxidase N-terminal" evidence="2">
    <location>
        <begin position="38"/>
        <end position="386"/>
    </location>
</feature>
<dbReference type="CDD" id="cd02932">
    <property type="entry name" value="OYE_YqiM_FMN"/>
    <property type="match status" value="1"/>
</dbReference>
<dbReference type="PANTHER" id="PTHR43303">
    <property type="entry name" value="NADPH DEHYDROGENASE C23G7.10C-RELATED"/>
    <property type="match status" value="1"/>
</dbReference>
<dbReference type="AlphaFoldDB" id="A0A7C8I1F1"/>
<evidence type="ECO:0000313" key="3">
    <source>
        <dbReference type="EMBL" id="KAF2866666.1"/>
    </source>
</evidence>
<dbReference type="InterPro" id="IPR044152">
    <property type="entry name" value="YqjM-like"/>
</dbReference>
<dbReference type="GO" id="GO:0050661">
    <property type="term" value="F:NADP binding"/>
    <property type="evidence" value="ECO:0007669"/>
    <property type="project" value="InterPro"/>
</dbReference>
<keyword evidence="4" id="KW-1185">Reference proteome</keyword>
<accession>A0A7C8I1F1</accession>
<dbReference type="SUPFAM" id="SSF51395">
    <property type="entry name" value="FMN-linked oxidoreductases"/>
    <property type="match status" value="1"/>
</dbReference>
<gene>
    <name evidence="3" type="ORF">BDV95DRAFT_504483</name>
</gene>
<dbReference type="Gene3D" id="3.20.20.70">
    <property type="entry name" value="Aldolase class I"/>
    <property type="match status" value="1"/>
</dbReference>
<sequence>MVRPDEVPGVPNLPYFTPKHQLNPGTPMPGTEKPIPTIFKPLQIRGVTMRNRITVSPMCQYSSANFGPTVGALTDWHVATLGHYAIKGAGLVFIEATGVQANGRISVNCPGLWSDAQIPAVRRVADFVKSQGALCGIQLGHAGLKASSTAIWLALRNSAGRRFNQRAGPEVGGWPEDVVGPMGGEEWTWDGLKSTDPEAGYWAPRALSEADIKQFTEDFGKAAFRAVQAGVDLIEIHGAHGYLIGQFLSPVSNQRTDKYGGSFENRTRLLVEVIHAIRSNIPETMPLFLRISGSEWLEDTEVGRKYGSWTIDDSIALAKLLPGLGVDLIDVSSGGGHPSQKIDPFGAGGYQNAMSAKIRAAVKKDNVKLLVGAVGLITEAEQARDIIDGKHVKQANSGTDGGEIVKEAQAIVKMTEQDKDADPMADVVFIARQFLREPEWVLKVAQELGVPVAYPTQFSFVQPRP</sequence>
<evidence type="ECO:0000313" key="4">
    <source>
        <dbReference type="Proteomes" id="UP000481861"/>
    </source>
</evidence>
<feature type="region of interest" description="Disordered" evidence="1">
    <location>
        <begin position="1"/>
        <end position="35"/>
    </location>
</feature>
<dbReference type="Proteomes" id="UP000481861">
    <property type="component" value="Unassembled WGS sequence"/>
</dbReference>
<comment type="caution">
    <text evidence="3">The sequence shown here is derived from an EMBL/GenBank/DDBJ whole genome shotgun (WGS) entry which is preliminary data.</text>
</comment>
<evidence type="ECO:0000259" key="2">
    <source>
        <dbReference type="Pfam" id="PF00724"/>
    </source>
</evidence>